<reference evidence="3 4" key="1">
    <citation type="journal article" date="2022" name="G3 (Bethesda)">
        <title>Evaluating Illumina-, Nanopore-, and PacBio-based genome assembly strategies with the bald notothen, Trematomus borchgrevinki.</title>
        <authorList>
            <person name="Rayamajhi N."/>
            <person name="Cheng C.C."/>
            <person name="Catchen J.M."/>
        </authorList>
    </citation>
    <scope>NUCLEOTIDE SEQUENCE [LARGE SCALE GENOMIC DNA]</scope>
    <source>
        <strain evidence="3">AGRC-2024</strain>
    </source>
</reference>
<comment type="similarity">
    <text evidence="1">Belongs to the MDFI family.</text>
</comment>
<dbReference type="GO" id="GO:0010468">
    <property type="term" value="P:regulation of gene expression"/>
    <property type="evidence" value="ECO:0007669"/>
    <property type="project" value="UniProtKB-ARBA"/>
</dbReference>
<feature type="compositionally biased region" description="Acidic residues" evidence="2">
    <location>
        <begin position="58"/>
        <end position="67"/>
    </location>
</feature>
<reference evidence="3 4" key="2">
    <citation type="journal article" date="2024" name="G3 (Bethesda)">
        <title>The genome of the cryopelagic Antarctic bald notothen, Trematomus borchgrevinki.</title>
        <authorList>
            <person name="Rayamajhi N."/>
            <person name="Rivera-Colon A.G."/>
            <person name="Minhas B.F."/>
            <person name="Cheng C.C."/>
            <person name="Catchen J.M."/>
        </authorList>
    </citation>
    <scope>NUCLEOTIDE SEQUENCE [LARGE SCALE GENOMIC DNA]</scope>
    <source>
        <strain evidence="3">AGRC-2024</strain>
    </source>
</reference>
<evidence type="ECO:0000313" key="3">
    <source>
        <dbReference type="EMBL" id="KAL3059606.1"/>
    </source>
</evidence>
<gene>
    <name evidence="3" type="ORF">OYC64_014249</name>
</gene>
<evidence type="ECO:0000256" key="2">
    <source>
        <dbReference type="SAM" id="MobiDB-lite"/>
    </source>
</evidence>
<feature type="compositionally biased region" description="Polar residues" evidence="2">
    <location>
        <begin position="20"/>
        <end position="35"/>
    </location>
</feature>
<accession>A0ABD2H1A8</accession>
<feature type="compositionally biased region" description="Basic and acidic residues" evidence="2">
    <location>
        <begin position="1"/>
        <end position="11"/>
    </location>
</feature>
<sequence>MEVTSHRRGSDITEGGANKNAVQSECISSQPTANGTLPHHNTDPLPAEAPPPLSDRSEEGDSGDESVTDSSSTNDIARLLPSQLTSSIRKQKGVDVCSIPPPPVCTPPSSSFSSPPPHLPPSRSSTCNRLSCSIPHPHHHRHNNHHPHRQSTDEKRLSSTKSHTSVKTDAAQIKEVAGEDCCAHCLLACLFCEMLSMCSALGECLACGGGGASCCCDVSIGCCCCVEAAGEAACSEDACQAALDCGIMEDCCGSTDCLEICLECCSICFPS</sequence>
<feature type="region of interest" description="Disordered" evidence="2">
    <location>
        <begin position="1"/>
        <end position="76"/>
    </location>
</feature>
<evidence type="ECO:0008006" key="5">
    <source>
        <dbReference type="Google" id="ProtNLM"/>
    </source>
</evidence>
<dbReference type="Proteomes" id="UP001619887">
    <property type="component" value="Unassembled WGS sequence"/>
</dbReference>
<organism evidence="3 4">
    <name type="scientific">Pagothenia borchgrevinki</name>
    <name type="common">Bald rockcod</name>
    <name type="synonym">Trematomus borchgrevinki</name>
    <dbReference type="NCBI Taxonomy" id="8213"/>
    <lineage>
        <taxon>Eukaryota</taxon>
        <taxon>Metazoa</taxon>
        <taxon>Chordata</taxon>
        <taxon>Craniata</taxon>
        <taxon>Vertebrata</taxon>
        <taxon>Euteleostomi</taxon>
        <taxon>Actinopterygii</taxon>
        <taxon>Neopterygii</taxon>
        <taxon>Teleostei</taxon>
        <taxon>Neoteleostei</taxon>
        <taxon>Acanthomorphata</taxon>
        <taxon>Eupercaria</taxon>
        <taxon>Perciformes</taxon>
        <taxon>Notothenioidei</taxon>
        <taxon>Nototheniidae</taxon>
        <taxon>Pagothenia</taxon>
    </lineage>
</organism>
<keyword evidence="4" id="KW-1185">Reference proteome</keyword>
<protein>
    <recommendedName>
        <fullName evidence="5">MyoD family inhibitor domain-containing protein</fullName>
    </recommendedName>
</protein>
<dbReference type="InterPro" id="IPR026134">
    <property type="entry name" value="MDFI/MDFIC"/>
</dbReference>
<comment type="caution">
    <text evidence="3">The sequence shown here is derived from an EMBL/GenBank/DDBJ whole genome shotgun (WGS) entry which is preliminary data.</text>
</comment>
<evidence type="ECO:0000313" key="4">
    <source>
        <dbReference type="Proteomes" id="UP001619887"/>
    </source>
</evidence>
<dbReference type="PANTHER" id="PTHR15304">
    <property type="entry name" value="MYOD FAMILY INHIBITOR"/>
    <property type="match status" value="1"/>
</dbReference>
<dbReference type="Pfam" id="PF15316">
    <property type="entry name" value="MDFI"/>
    <property type="match status" value="1"/>
</dbReference>
<dbReference type="AlphaFoldDB" id="A0ABD2H1A8"/>
<name>A0ABD2H1A8_PAGBO</name>
<dbReference type="EMBL" id="JBIYXZ010002073">
    <property type="protein sequence ID" value="KAL3059606.1"/>
    <property type="molecule type" value="Genomic_DNA"/>
</dbReference>
<evidence type="ECO:0000256" key="1">
    <source>
        <dbReference type="ARBA" id="ARBA00025778"/>
    </source>
</evidence>
<dbReference type="PANTHER" id="PTHR15304:SF4">
    <property type="entry name" value="MYOD FAMILY INHIBITOR-LIKE"/>
    <property type="match status" value="1"/>
</dbReference>
<feature type="compositionally biased region" description="Basic residues" evidence="2">
    <location>
        <begin position="136"/>
        <end position="149"/>
    </location>
</feature>
<proteinExistence type="inferred from homology"/>
<feature type="region of interest" description="Disordered" evidence="2">
    <location>
        <begin position="105"/>
        <end position="166"/>
    </location>
</feature>